<evidence type="ECO:0000256" key="6">
    <source>
        <dbReference type="ARBA" id="ARBA00023136"/>
    </source>
</evidence>
<sequence>MPKSQPLPPMTSDPMSNGRDNQNSPKKTRLFSAKNKEATVKNNTTMKKSSEGLGASISEMLDTEYRGVSLYTVAMMLLVIAILWTGVSVVEQIQTYHQQYGELQKLKKQFRQLQMEHQRMLIEQQTFSATPQVTKRAVTELNMFYPNLSDRMIIHDNKVTVFTSDASSNESNTPAINPENQH</sequence>
<keyword evidence="8" id="KW-0175">Coiled coil</keyword>
<proteinExistence type="predicted"/>
<comment type="caution">
    <text evidence="11">The sequence shown here is derived from an EMBL/GenBank/DDBJ whole genome shotgun (WGS) entry which is preliminary data.</text>
</comment>
<dbReference type="GO" id="GO:0005886">
    <property type="term" value="C:plasma membrane"/>
    <property type="evidence" value="ECO:0007669"/>
    <property type="project" value="UniProtKB-SubCell"/>
</dbReference>
<evidence type="ECO:0000256" key="9">
    <source>
        <dbReference type="SAM" id="MobiDB-lite"/>
    </source>
</evidence>
<feature type="coiled-coil region" evidence="8">
    <location>
        <begin position="96"/>
        <end position="123"/>
    </location>
</feature>
<feature type="transmembrane region" description="Helical" evidence="10">
    <location>
        <begin position="68"/>
        <end position="90"/>
    </location>
</feature>
<evidence type="ECO:0000256" key="8">
    <source>
        <dbReference type="SAM" id="Coils"/>
    </source>
</evidence>
<dbReference type="Pfam" id="PF04999">
    <property type="entry name" value="FtsL"/>
    <property type="match status" value="1"/>
</dbReference>
<reference evidence="11 12" key="1">
    <citation type="submission" date="2017-12" db="EMBL/GenBank/DDBJ databases">
        <title>Phylogenetic diversity of female urinary microbiome.</title>
        <authorList>
            <person name="Thomas-White K."/>
            <person name="Wolfe A.J."/>
        </authorList>
    </citation>
    <scope>NUCLEOTIDE SEQUENCE [LARGE SCALE GENOMIC DNA]</scope>
    <source>
        <strain evidence="11 12">UMB0416</strain>
    </source>
</reference>
<dbReference type="OrthoDB" id="5298556at2"/>
<evidence type="ECO:0000313" key="11">
    <source>
        <dbReference type="EMBL" id="PKZ67892.1"/>
    </source>
</evidence>
<dbReference type="Proteomes" id="UP000234914">
    <property type="component" value="Unassembled WGS sequence"/>
</dbReference>
<protein>
    <submittedName>
        <fullName evidence="11">Cell division protein FtsL</fullName>
    </submittedName>
</protein>
<dbReference type="KEGG" id="mos:AXE82_05570"/>
<evidence type="ECO:0000256" key="2">
    <source>
        <dbReference type="ARBA" id="ARBA00022475"/>
    </source>
</evidence>
<keyword evidence="7" id="KW-0131">Cell cycle</keyword>
<dbReference type="EMBL" id="PKJS01000018">
    <property type="protein sequence ID" value="PKZ67892.1"/>
    <property type="molecule type" value="Genomic_DNA"/>
</dbReference>
<evidence type="ECO:0000256" key="7">
    <source>
        <dbReference type="ARBA" id="ARBA00023306"/>
    </source>
</evidence>
<keyword evidence="4 10" id="KW-0812">Transmembrane</keyword>
<keyword evidence="2" id="KW-1003">Cell membrane</keyword>
<keyword evidence="5 10" id="KW-1133">Transmembrane helix</keyword>
<dbReference type="AlphaFoldDB" id="A0A0X8K656"/>
<dbReference type="GO" id="GO:0051301">
    <property type="term" value="P:cell division"/>
    <property type="evidence" value="ECO:0007669"/>
    <property type="project" value="UniProtKB-KW"/>
</dbReference>
<gene>
    <name evidence="11" type="ORF">CYJ96_11180</name>
</gene>
<evidence type="ECO:0000256" key="1">
    <source>
        <dbReference type="ARBA" id="ARBA00004401"/>
    </source>
</evidence>
<feature type="region of interest" description="Disordered" evidence="9">
    <location>
        <begin position="1"/>
        <end position="33"/>
    </location>
</feature>
<evidence type="ECO:0000256" key="3">
    <source>
        <dbReference type="ARBA" id="ARBA00022618"/>
    </source>
</evidence>
<evidence type="ECO:0000256" key="5">
    <source>
        <dbReference type="ARBA" id="ARBA00022989"/>
    </source>
</evidence>
<evidence type="ECO:0000256" key="4">
    <source>
        <dbReference type="ARBA" id="ARBA00022692"/>
    </source>
</evidence>
<accession>A0A0X8K656</accession>
<dbReference type="RefSeq" id="WP_062332335.1">
    <property type="nucleotide sequence ID" value="NZ_CBCRZU010000022.1"/>
</dbReference>
<comment type="subcellular location">
    <subcellularLocation>
        <location evidence="1">Cell membrane</location>
        <topology evidence="1">Single-pass type II membrane protein</topology>
    </subcellularLocation>
</comment>
<keyword evidence="3 11" id="KW-0132">Cell division</keyword>
<evidence type="ECO:0000256" key="10">
    <source>
        <dbReference type="SAM" id="Phobius"/>
    </source>
</evidence>
<keyword evidence="6 10" id="KW-0472">Membrane</keyword>
<name>A0A0X8K656_FAUOS</name>
<feature type="compositionally biased region" description="Pro residues" evidence="9">
    <location>
        <begin position="1"/>
        <end position="11"/>
    </location>
</feature>
<organism evidence="11 12">
    <name type="scientific">Faucicola osloensis</name>
    <name type="common">Moraxella osloensis</name>
    <dbReference type="NCBI Taxonomy" id="34062"/>
    <lineage>
        <taxon>Bacteria</taxon>
        <taxon>Pseudomonadati</taxon>
        <taxon>Pseudomonadota</taxon>
        <taxon>Gammaproteobacteria</taxon>
        <taxon>Moraxellales</taxon>
        <taxon>Moraxellaceae</taxon>
        <taxon>Faucicola</taxon>
    </lineage>
</organism>
<dbReference type="InterPro" id="IPR011922">
    <property type="entry name" value="Cell_div_FtsL"/>
</dbReference>
<evidence type="ECO:0000313" key="12">
    <source>
        <dbReference type="Proteomes" id="UP000234914"/>
    </source>
</evidence>
<feature type="compositionally biased region" description="Polar residues" evidence="9">
    <location>
        <begin position="13"/>
        <end position="25"/>
    </location>
</feature>